<dbReference type="Proteomes" id="UP000001075">
    <property type="component" value="Unassembled WGS sequence"/>
</dbReference>
<dbReference type="InParanoid" id="G3HYY4"/>
<organism evidence="2 3">
    <name type="scientific">Cricetulus griseus</name>
    <name type="common">Chinese hamster</name>
    <name type="synonym">Cricetulus barabensis griseus</name>
    <dbReference type="NCBI Taxonomy" id="10029"/>
    <lineage>
        <taxon>Eukaryota</taxon>
        <taxon>Metazoa</taxon>
        <taxon>Chordata</taxon>
        <taxon>Craniata</taxon>
        <taxon>Vertebrata</taxon>
        <taxon>Euteleostomi</taxon>
        <taxon>Mammalia</taxon>
        <taxon>Eutheria</taxon>
        <taxon>Euarchontoglires</taxon>
        <taxon>Glires</taxon>
        <taxon>Rodentia</taxon>
        <taxon>Myomorpha</taxon>
        <taxon>Muroidea</taxon>
        <taxon>Cricetidae</taxon>
        <taxon>Cricetinae</taxon>
        <taxon>Cricetulus</taxon>
    </lineage>
</organism>
<evidence type="ECO:0008006" key="4">
    <source>
        <dbReference type="Google" id="ProtNLM"/>
    </source>
</evidence>
<reference evidence="3" key="1">
    <citation type="journal article" date="2011" name="Nat. Biotechnol.">
        <title>The genomic sequence of the Chinese hamster ovary (CHO)-K1 cell line.</title>
        <authorList>
            <person name="Xu X."/>
            <person name="Nagarajan H."/>
            <person name="Lewis N.E."/>
            <person name="Pan S."/>
            <person name="Cai Z."/>
            <person name="Liu X."/>
            <person name="Chen W."/>
            <person name="Xie M."/>
            <person name="Wang W."/>
            <person name="Hammond S."/>
            <person name="Andersen M.R."/>
            <person name="Neff N."/>
            <person name="Passarelli B."/>
            <person name="Koh W."/>
            <person name="Fan H.C."/>
            <person name="Wang J."/>
            <person name="Gui Y."/>
            <person name="Lee K.H."/>
            <person name="Betenbaugh M.J."/>
            <person name="Quake S.R."/>
            <person name="Famili I."/>
            <person name="Palsson B.O."/>
            <person name="Wang J."/>
        </authorList>
    </citation>
    <scope>NUCLEOTIDE SEQUENCE [LARGE SCALE GENOMIC DNA]</scope>
    <source>
        <strain evidence="3">CHO K1 cell line</strain>
    </source>
</reference>
<evidence type="ECO:0000256" key="1">
    <source>
        <dbReference type="SAM" id="Phobius"/>
    </source>
</evidence>
<feature type="transmembrane region" description="Helical" evidence="1">
    <location>
        <begin position="27"/>
        <end position="46"/>
    </location>
</feature>
<accession>G3HYY4</accession>
<dbReference type="EMBL" id="JH000950">
    <property type="protein sequence ID" value="EGV99389.1"/>
    <property type="molecule type" value="Genomic_DNA"/>
</dbReference>
<proteinExistence type="predicted"/>
<evidence type="ECO:0000313" key="2">
    <source>
        <dbReference type="EMBL" id="EGV99389.1"/>
    </source>
</evidence>
<protein>
    <recommendedName>
        <fullName evidence="4">Transmembrane protein</fullName>
    </recommendedName>
</protein>
<name>G3HYY4_CRIGR</name>
<gene>
    <name evidence="2" type="ORF">I79_016277</name>
</gene>
<dbReference type="AlphaFoldDB" id="G3HYY4"/>
<keyword evidence="1" id="KW-0812">Transmembrane</keyword>
<keyword evidence="1" id="KW-1133">Transmembrane helix</keyword>
<evidence type="ECO:0000313" key="3">
    <source>
        <dbReference type="Proteomes" id="UP000001075"/>
    </source>
</evidence>
<sequence length="66" mass="7162">MKKRREGTVTVCGVATLFPSGFNSGHLVLVSAFVFSLLQISLVLWFRFSGKGISVLAEARKGQMTS</sequence>
<keyword evidence="1" id="KW-0472">Membrane</keyword>